<dbReference type="HAMAP" id="MF_00313">
    <property type="entry name" value="Glutaminase"/>
    <property type="match status" value="1"/>
</dbReference>
<feature type="binding site" evidence="6">
    <location>
        <position position="78"/>
    </location>
    <ligand>
        <name>substrate</name>
    </ligand>
</feature>
<dbReference type="Proteomes" id="UP000321157">
    <property type="component" value="Unassembled WGS sequence"/>
</dbReference>
<comment type="subunit">
    <text evidence="2 6">Homotetramer.</text>
</comment>
<dbReference type="SUPFAM" id="SSF56601">
    <property type="entry name" value="beta-lactamase/transpeptidase-like"/>
    <property type="match status" value="1"/>
</dbReference>
<gene>
    <name evidence="6 7" type="primary">glsA</name>
    <name evidence="7" type="ORF">ADA01nite_22980</name>
</gene>
<keyword evidence="4 6" id="KW-0378">Hydrolase</keyword>
<feature type="binding site" evidence="6">
    <location>
        <position position="130"/>
    </location>
    <ligand>
        <name>substrate</name>
    </ligand>
</feature>
<feature type="binding site" evidence="6">
    <location>
        <position position="257"/>
    </location>
    <ligand>
        <name>substrate</name>
    </ligand>
</feature>
<dbReference type="PANTHER" id="PTHR12544">
    <property type="entry name" value="GLUTAMINASE"/>
    <property type="match status" value="1"/>
</dbReference>
<dbReference type="EC" id="3.5.1.2" evidence="3 6"/>
<dbReference type="Pfam" id="PF04960">
    <property type="entry name" value="Glutaminase"/>
    <property type="match status" value="1"/>
</dbReference>
<dbReference type="InterPro" id="IPR015868">
    <property type="entry name" value="Glutaminase"/>
</dbReference>
<evidence type="ECO:0000313" key="8">
    <source>
        <dbReference type="Proteomes" id="UP000321157"/>
    </source>
</evidence>
<evidence type="ECO:0000256" key="1">
    <source>
        <dbReference type="ARBA" id="ARBA00011076"/>
    </source>
</evidence>
<dbReference type="GO" id="GO:0006543">
    <property type="term" value="P:L-glutamine catabolic process"/>
    <property type="evidence" value="ECO:0007669"/>
    <property type="project" value="TreeGrafter"/>
</dbReference>
<evidence type="ECO:0000256" key="2">
    <source>
        <dbReference type="ARBA" id="ARBA00011881"/>
    </source>
</evidence>
<dbReference type="GO" id="GO:0006537">
    <property type="term" value="P:glutamate biosynthetic process"/>
    <property type="evidence" value="ECO:0007669"/>
    <property type="project" value="TreeGrafter"/>
</dbReference>
<feature type="binding site" evidence="6">
    <location>
        <position position="275"/>
    </location>
    <ligand>
        <name>substrate</name>
    </ligand>
</feature>
<dbReference type="PANTHER" id="PTHR12544:SF32">
    <property type="entry name" value="GLUTAMINASE 1"/>
    <property type="match status" value="1"/>
</dbReference>
<keyword evidence="8" id="KW-1185">Reference proteome</keyword>
<dbReference type="FunFam" id="3.40.710.10:FF:000005">
    <property type="entry name" value="Glutaminase"/>
    <property type="match status" value="1"/>
</dbReference>
<dbReference type="NCBIfam" id="TIGR03814">
    <property type="entry name" value="Gln_ase"/>
    <property type="match status" value="1"/>
</dbReference>
<evidence type="ECO:0000256" key="3">
    <source>
        <dbReference type="ARBA" id="ARBA00012918"/>
    </source>
</evidence>
<protein>
    <recommendedName>
        <fullName evidence="3 6">Glutaminase</fullName>
        <ecNumber evidence="3 6">3.5.1.2</ecNumber>
    </recommendedName>
</protein>
<comment type="similarity">
    <text evidence="1 6">Belongs to the glutaminase family.</text>
</comment>
<comment type="catalytic activity">
    <reaction evidence="5 6">
        <text>L-glutamine + H2O = L-glutamate + NH4(+)</text>
        <dbReference type="Rhea" id="RHEA:15889"/>
        <dbReference type="ChEBI" id="CHEBI:15377"/>
        <dbReference type="ChEBI" id="CHEBI:28938"/>
        <dbReference type="ChEBI" id="CHEBI:29985"/>
        <dbReference type="ChEBI" id="CHEBI:58359"/>
        <dbReference type="EC" id="3.5.1.2"/>
    </reaction>
</comment>
<dbReference type="GO" id="GO:0004359">
    <property type="term" value="F:glutaminase activity"/>
    <property type="evidence" value="ECO:0007669"/>
    <property type="project" value="UniProtKB-UniRule"/>
</dbReference>
<feature type="binding site" evidence="6">
    <location>
        <position position="181"/>
    </location>
    <ligand>
        <name>substrate</name>
    </ligand>
</feature>
<evidence type="ECO:0000313" key="7">
    <source>
        <dbReference type="EMBL" id="GEN34838.1"/>
    </source>
</evidence>
<feature type="binding site" evidence="6">
    <location>
        <position position="174"/>
    </location>
    <ligand>
        <name>substrate</name>
    </ligand>
</feature>
<dbReference type="AlphaFoldDB" id="A0A511VAB5"/>
<dbReference type="EMBL" id="BJXX01000099">
    <property type="protein sequence ID" value="GEN34838.1"/>
    <property type="molecule type" value="Genomic_DNA"/>
</dbReference>
<dbReference type="InterPro" id="IPR012338">
    <property type="entry name" value="Beta-lactam/transpept-like"/>
</dbReference>
<sequence length="331" mass="36144">MIKEIKDIHRNFETKSECANRLHHWVEKNRRYTEEGTCASYIPALRHADPHQLGVCIIGHDGEIIKGGEADVVFTMQSVSKVISFMAVCLTHGLAYVLKHVDVEPTGDPYNSIMRLELKKPARPFNPMINAGAITVASLLPGVTKEEKFAGLLDVLEMLLGRRPSVDEAVFFSERETAHYNFALAHFLKAEGFLKCGVEDAIDIYLRQCAIEVTTEDLARIGLVLACDGYDPLCSKQVLPSELARLTKAVMLTCGMYNASGKFAAFVGAPSKSGVSGGIMTAVPPRRHKVTPFHNGCGIGIYSPAIDEAGNSAAGVKLLQHISAEWELSVF</sequence>
<proteinExistence type="inferred from homology"/>
<accession>A0A511VAB5</accession>
<reference evidence="7 8" key="1">
    <citation type="submission" date="2019-07" db="EMBL/GenBank/DDBJ databases">
        <title>Whole genome shotgun sequence of Aneurinibacillus danicus NBRC 102444.</title>
        <authorList>
            <person name="Hosoyama A."/>
            <person name="Uohara A."/>
            <person name="Ohji S."/>
            <person name="Ichikawa N."/>
        </authorList>
    </citation>
    <scope>NUCLEOTIDE SEQUENCE [LARGE SCALE GENOMIC DNA]</scope>
    <source>
        <strain evidence="7 8">NBRC 102444</strain>
    </source>
</reference>
<comment type="caution">
    <text evidence="7">The sequence shown here is derived from an EMBL/GenBank/DDBJ whole genome shotgun (WGS) entry which is preliminary data.</text>
</comment>
<dbReference type="Gene3D" id="3.40.710.10">
    <property type="entry name" value="DD-peptidase/beta-lactamase superfamily"/>
    <property type="match status" value="1"/>
</dbReference>
<dbReference type="NCBIfam" id="NF009021">
    <property type="entry name" value="PRK12357.1"/>
    <property type="match status" value="1"/>
</dbReference>
<name>A0A511VAB5_9BACL</name>
<feature type="binding site" evidence="6">
    <location>
        <position position="205"/>
    </location>
    <ligand>
        <name>substrate</name>
    </ligand>
</feature>
<dbReference type="Gene3D" id="1.10.1500.10">
    <property type="match status" value="1"/>
</dbReference>
<evidence type="ECO:0000256" key="4">
    <source>
        <dbReference type="ARBA" id="ARBA00022801"/>
    </source>
</evidence>
<evidence type="ECO:0000256" key="5">
    <source>
        <dbReference type="ARBA" id="ARBA00049534"/>
    </source>
</evidence>
<keyword evidence="6" id="KW-0007">Acetylation</keyword>
<evidence type="ECO:0000256" key="6">
    <source>
        <dbReference type="HAMAP-Rule" id="MF_00313"/>
    </source>
</evidence>
<organism evidence="7 8">
    <name type="scientific">Aneurinibacillus danicus</name>
    <dbReference type="NCBI Taxonomy" id="267746"/>
    <lineage>
        <taxon>Bacteria</taxon>
        <taxon>Bacillati</taxon>
        <taxon>Bacillota</taxon>
        <taxon>Bacilli</taxon>
        <taxon>Bacillales</taxon>
        <taxon>Paenibacillaceae</taxon>
        <taxon>Aneurinibacillus group</taxon>
        <taxon>Aneurinibacillus</taxon>
    </lineage>
</organism>